<dbReference type="EMBL" id="JBHSNA010000011">
    <property type="protein sequence ID" value="MFC5567167.1"/>
    <property type="molecule type" value="Genomic_DNA"/>
</dbReference>
<keyword evidence="3" id="KW-1185">Reference proteome</keyword>
<evidence type="ECO:0000313" key="2">
    <source>
        <dbReference type="EMBL" id="MFC5567167.1"/>
    </source>
</evidence>
<evidence type="ECO:0000313" key="3">
    <source>
        <dbReference type="Proteomes" id="UP001596056"/>
    </source>
</evidence>
<comment type="caution">
    <text evidence="2">The sequence shown here is derived from an EMBL/GenBank/DDBJ whole genome shotgun (WGS) entry which is preliminary data.</text>
</comment>
<organism evidence="2 3">
    <name type="scientific">Rubellimicrobium aerolatum</name>
    <dbReference type="NCBI Taxonomy" id="490979"/>
    <lineage>
        <taxon>Bacteria</taxon>
        <taxon>Pseudomonadati</taxon>
        <taxon>Pseudomonadota</taxon>
        <taxon>Alphaproteobacteria</taxon>
        <taxon>Rhodobacterales</taxon>
        <taxon>Roseobacteraceae</taxon>
        <taxon>Rubellimicrobium</taxon>
    </lineage>
</organism>
<gene>
    <name evidence="2" type="ORF">ACFPOC_12205</name>
</gene>
<feature type="region of interest" description="Disordered" evidence="1">
    <location>
        <begin position="192"/>
        <end position="219"/>
    </location>
</feature>
<dbReference type="RefSeq" id="WP_209842091.1">
    <property type="nucleotide sequence ID" value="NZ_JAGGJP010000014.1"/>
</dbReference>
<protein>
    <submittedName>
        <fullName evidence="2">Uncharacterized protein</fullName>
    </submittedName>
</protein>
<evidence type="ECO:0000256" key="1">
    <source>
        <dbReference type="SAM" id="MobiDB-lite"/>
    </source>
</evidence>
<sequence>MSERAIERIVTTWPAQFFQNLAEEVDAAFARAKRTTADQIAPPERRAALGQLRHFCTEQAFRTAGRAAGLNAHVPDTIPKGACYSVVEGGGVFMIRTNVMSHCGVPRPTRFRQRWASLNAWLSPFQIDLLDLDRPAPSSDRLCAMLVVTASQDGDIGVPAFVGVGIPSDDCSTWLALEPIGRLIARYHDVSSPKPTEAPVEVKDKAMPKIRTRTNQNGG</sequence>
<name>A0ABW0SDU5_9RHOB</name>
<reference evidence="3" key="1">
    <citation type="journal article" date="2019" name="Int. J. Syst. Evol. Microbiol.">
        <title>The Global Catalogue of Microorganisms (GCM) 10K type strain sequencing project: providing services to taxonomists for standard genome sequencing and annotation.</title>
        <authorList>
            <consortium name="The Broad Institute Genomics Platform"/>
            <consortium name="The Broad Institute Genome Sequencing Center for Infectious Disease"/>
            <person name="Wu L."/>
            <person name="Ma J."/>
        </authorList>
    </citation>
    <scope>NUCLEOTIDE SEQUENCE [LARGE SCALE GENOMIC DNA]</scope>
    <source>
        <strain evidence="3">KACC 11588</strain>
    </source>
</reference>
<accession>A0ABW0SDU5</accession>
<proteinExistence type="predicted"/>
<dbReference type="Proteomes" id="UP001596056">
    <property type="component" value="Unassembled WGS sequence"/>
</dbReference>